<proteinExistence type="predicted"/>
<gene>
    <name evidence="2" type="ORF">DFE_1537</name>
</gene>
<reference evidence="2 3" key="1">
    <citation type="journal article" date="2018" name="Sci. Adv.">
        <title>Multi-heme cytochromes provide a pathway for survival in energy-limited environments.</title>
        <authorList>
            <person name="Deng X."/>
            <person name="Dohmae N."/>
            <person name="Nealson K.H."/>
            <person name="Hashimoto K."/>
            <person name="Okamoto A."/>
        </authorList>
    </citation>
    <scope>NUCLEOTIDE SEQUENCE [LARGE SCALE GENOMIC DNA]</scope>
    <source>
        <strain evidence="2 3">IS5</strain>
    </source>
</reference>
<name>A0A2Z6AYJ9_9BACT</name>
<organism evidence="2 3">
    <name type="scientific">Desulfovibrio ferrophilus</name>
    <dbReference type="NCBI Taxonomy" id="241368"/>
    <lineage>
        <taxon>Bacteria</taxon>
        <taxon>Pseudomonadati</taxon>
        <taxon>Thermodesulfobacteriota</taxon>
        <taxon>Desulfovibrionia</taxon>
        <taxon>Desulfovibrionales</taxon>
        <taxon>Desulfovibrionaceae</taxon>
        <taxon>Desulfovibrio</taxon>
    </lineage>
</organism>
<dbReference type="AlphaFoldDB" id="A0A2Z6AYJ9"/>
<evidence type="ECO:0000313" key="2">
    <source>
        <dbReference type="EMBL" id="BBD08263.1"/>
    </source>
</evidence>
<feature type="transmembrane region" description="Helical" evidence="1">
    <location>
        <begin position="116"/>
        <end position="144"/>
    </location>
</feature>
<keyword evidence="1" id="KW-1133">Transmembrane helix</keyword>
<protein>
    <submittedName>
        <fullName evidence="2">Uncharacterized protein</fullName>
    </submittedName>
</protein>
<feature type="transmembrane region" description="Helical" evidence="1">
    <location>
        <begin position="89"/>
        <end position="110"/>
    </location>
</feature>
<dbReference type="EMBL" id="AP017378">
    <property type="protein sequence ID" value="BBD08263.1"/>
    <property type="molecule type" value="Genomic_DNA"/>
</dbReference>
<dbReference type="KEGG" id="dfl:DFE_1537"/>
<evidence type="ECO:0000313" key="3">
    <source>
        <dbReference type="Proteomes" id="UP000269883"/>
    </source>
</evidence>
<keyword evidence="1" id="KW-0812">Transmembrane</keyword>
<keyword evidence="1" id="KW-0472">Membrane</keyword>
<sequence length="177" mass="18609">MFETGMLTEREATARVRTKGFMGTCLIGGVAGCVAAYAKDGGWAIWPVTAVLLVLLGNVVGGFTGLFLRKMLRRKPTGAGGYEINTEASLILSAYGAFLGGVLAMILGMWTQTHWWAIGGAALGASVAGFMGDLLGMLVFLMALNSMDEAGRAVAMDKAVRKSREALLKLDDGDKPS</sequence>
<keyword evidence="3" id="KW-1185">Reference proteome</keyword>
<feature type="transmembrane region" description="Helical" evidence="1">
    <location>
        <begin position="20"/>
        <end position="38"/>
    </location>
</feature>
<dbReference type="Proteomes" id="UP000269883">
    <property type="component" value="Chromosome"/>
</dbReference>
<feature type="transmembrane region" description="Helical" evidence="1">
    <location>
        <begin position="44"/>
        <end position="68"/>
    </location>
</feature>
<accession>A0A2Z6AYJ9</accession>
<evidence type="ECO:0000256" key="1">
    <source>
        <dbReference type="SAM" id="Phobius"/>
    </source>
</evidence>